<dbReference type="GO" id="GO:0016462">
    <property type="term" value="F:pyrophosphatase activity"/>
    <property type="evidence" value="ECO:0007669"/>
    <property type="project" value="InterPro"/>
</dbReference>
<dbReference type="CDD" id="cd04666">
    <property type="entry name" value="NUDIX_DIPP2_like_Nudt4"/>
    <property type="match status" value="1"/>
</dbReference>
<evidence type="ECO:0000256" key="4">
    <source>
        <dbReference type="ARBA" id="ARBA00022842"/>
    </source>
</evidence>
<keyword evidence="7" id="KW-1185">Reference proteome</keyword>
<sequence length="149" mass="16429">MEETRQIAALPIALHGKPGTRVLLVTSRDTGRWVVPKGWPMDGKKPWTAAKIEALEEAGAIGTIRDTPLGSYGYDKRLGDGSVLPCRVDVYPMIVTGLKKRWKERKQRKRRWVSAGKAATMVQEPELRLIFLDLAGLADAAVALGRGRP</sequence>
<dbReference type="GO" id="GO:0005737">
    <property type="term" value="C:cytoplasm"/>
    <property type="evidence" value="ECO:0007669"/>
    <property type="project" value="TreeGrafter"/>
</dbReference>
<dbReference type="PANTHER" id="PTHR12629">
    <property type="entry name" value="DIPHOSPHOINOSITOL POLYPHOSPHATE PHOSPHOHYDROLASE"/>
    <property type="match status" value="1"/>
</dbReference>
<comment type="caution">
    <text evidence="6">The sequence shown here is derived from an EMBL/GenBank/DDBJ whole genome shotgun (WGS) entry which is preliminary data.</text>
</comment>
<protein>
    <submittedName>
        <fullName evidence="6">NUDIX hydrolase</fullName>
    </submittedName>
</protein>
<keyword evidence="2" id="KW-0479">Metal-binding</keyword>
<dbReference type="InterPro" id="IPR047198">
    <property type="entry name" value="DDP-like_NUDIX"/>
</dbReference>
<feature type="domain" description="Nudix hydrolase" evidence="5">
    <location>
        <begin position="4"/>
        <end position="135"/>
    </location>
</feature>
<evidence type="ECO:0000256" key="1">
    <source>
        <dbReference type="ARBA" id="ARBA00001946"/>
    </source>
</evidence>
<evidence type="ECO:0000256" key="2">
    <source>
        <dbReference type="ARBA" id="ARBA00022723"/>
    </source>
</evidence>
<dbReference type="PROSITE" id="PS51462">
    <property type="entry name" value="NUDIX"/>
    <property type="match status" value="1"/>
</dbReference>
<keyword evidence="4" id="KW-0460">Magnesium</keyword>
<evidence type="ECO:0000256" key="3">
    <source>
        <dbReference type="ARBA" id="ARBA00022801"/>
    </source>
</evidence>
<dbReference type="PANTHER" id="PTHR12629:SF0">
    <property type="entry name" value="DIPHOSPHOINOSITOL-POLYPHOSPHATE DIPHOSPHATASE"/>
    <property type="match status" value="1"/>
</dbReference>
<name>A0A8J6Z8F4_9RHOB</name>
<comment type="cofactor">
    <cofactor evidence="1">
        <name>Mg(2+)</name>
        <dbReference type="ChEBI" id="CHEBI:18420"/>
    </cofactor>
</comment>
<dbReference type="Proteomes" id="UP000609121">
    <property type="component" value="Unassembled WGS sequence"/>
</dbReference>
<dbReference type="InterPro" id="IPR000086">
    <property type="entry name" value="NUDIX_hydrolase_dom"/>
</dbReference>
<reference evidence="6" key="1">
    <citation type="submission" date="2020-09" db="EMBL/GenBank/DDBJ databases">
        <title>A novel bacterium of genus Mangrovicoccus, isolated from South China Sea.</title>
        <authorList>
            <person name="Huang H."/>
            <person name="Mo K."/>
            <person name="Hu Y."/>
        </authorList>
    </citation>
    <scope>NUCLEOTIDE SEQUENCE</scope>
    <source>
        <strain evidence="6">HB182678</strain>
    </source>
</reference>
<dbReference type="EMBL" id="JACVXA010000060">
    <property type="protein sequence ID" value="MBE3639819.1"/>
    <property type="molecule type" value="Genomic_DNA"/>
</dbReference>
<keyword evidence="3 6" id="KW-0378">Hydrolase</keyword>
<organism evidence="6 7">
    <name type="scientific">Mangrovicoccus algicola</name>
    <dbReference type="NCBI Taxonomy" id="2771008"/>
    <lineage>
        <taxon>Bacteria</taxon>
        <taxon>Pseudomonadati</taxon>
        <taxon>Pseudomonadota</taxon>
        <taxon>Alphaproteobacteria</taxon>
        <taxon>Rhodobacterales</taxon>
        <taxon>Paracoccaceae</taxon>
        <taxon>Mangrovicoccus</taxon>
    </lineage>
</organism>
<evidence type="ECO:0000313" key="7">
    <source>
        <dbReference type="Proteomes" id="UP000609121"/>
    </source>
</evidence>
<evidence type="ECO:0000259" key="5">
    <source>
        <dbReference type="PROSITE" id="PS51462"/>
    </source>
</evidence>
<accession>A0A8J6Z8F4</accession>
<dbReference type="Gene3D" id="3.90.79.10">
    <property type="entry name" value="Nucleoside Triphosphate Pyrophosphohydrolase"/>
    <property type="match status" value="1"/>
</dbReference>
<dbReference type="AlphaFoldDB" id="A0A8J6Z8F4"/>
<dbReference type="RefSeq" id="WP_193184919.1">
    <property type="nucleotide sequence ID" value="NZ_JACVXA010000060.1"/>
</dbReference>
<gene>
    <name evidence="6" type="ORF">ICN82_16575</name>
</gene>
<evidence type="ECO:0000313" key="6">
    <source>
        <dbReference type="EMBL" id="MBE3639819.1"/>
    </source>
</evidence>
<proteinExistence type="predicted"/>
<dbReference type="SUPFAM" id="SSF55811">
    <property type="entry name" value="Nudix"/>
    <property type="match status" value="1"/>
</dbReference>
<dbReference type="InterPro" id="IPR015797">
    <property type="entry name" value="NUDIX_hydrolase-like_dom_sf"/>
</dbReference>
<dbReference type="GO" id="GO:0046872">
    <property type="term" value="F:metal ion binding"/>
    <property type="evidence" value="ECO:0007669"/>
    <property type="project" value="UniProtKB-KW"/>
</dbReference>